<dbReference type="Proteomes" id="UP000782854">
    <property type="component" value="Unassembled WGS sequence"/>
</dbReference>
<dbReference type="InterPro" id="IPR055406">
    <property type="entry name" value="HEAT_Maestro"/>
</dbReference>
<keyword evidence="7" id="KW-1185">Reference proteome</keyword>
<dbReference type="PANTHER" id="PTHR23120:SF42">
    <property type="entry name" value="MAESTRO HEAT-LIKE REPEAT FAMILY MEMBER 3"/>
    <property type="match status" value="1"/>
</dbReference>
<dbReference type="GO" id="GO:0005737">
    <property type="term" value="C:cytoplasm"/>
    <property type="evidence" value="ECO:0007669"/>
    <property type="project" value="TreeGrafter"/>
</dbReference>
<dbReference type="SUPFAM" id="SSF48371">
    <property type="entry name" value="ARM repeat"/>
    <property type="match status" value="1"/>
</dbReference>
<evidence type="ECO:0000313" key="5">
    <source>
        <dbReference type="EMBL" id="KAF1535544.1"/>
    </source>
</evidence>
<dbReference type="EMBL" id="VULC01016553">
    <property type="protein sequence ID" value="KAF1516157.1"/>
    <property type="molecule type" value="Genomic_DNA"/>
</dbReference>
<evidence type="ECO:0000259" key="2">
    <source>
        <dbReference type="Pfam" id="PF23227"/>
    </source>
</evidence>
<feature type="signal peptide" evidence="1">
    <location>
        <begin position="1"/>
        <end position="17"/>
    </location>
</feature>
<keyword evidence="1" id="KW-0732">Signal</keyword>
<protein>
    <recommendedName>
        <fullName evidence="2">Maestro/Maestro-like HEAT-repeats domain-containing protein</fullName>
    </recommendedName>
</protein>
<name>A0A8J4NKK1_EUDMI</name>
<reference evidence="6" key="1">
    <citation type="journal article" date="2019" name="Gigascience">
        <title>High-coverage genomes to elucidate the evolution of penguins.</title>
        <authorList>
            <person name="Pan H."/>
            <person name="Cole T.L."/>
            <person name="Bi X."/>
            <person name="Fang M."/>
            <person name="Zhou C."/>
            <person name="Yang Z."/>
            <person name="Ksepka D.T."/>
            <person name="Hart T."/>
            <person name="Bouzat J.L."/>
            <person name="Argilla L.S."/>
            <person name="Bertelsen M.F."/>
            <person name="Boersma P.D."/>
            <person name="Bost C.A."/>
            <person name="Cherel Y."/>
            <person name="Dann P."/>
            <person name="Fiddaman S.R."/>
            <person name="Howard P."/>
            <person name="Labuschagne K."/>
            <person name="Mattern T."/>
            <person name="Miller G."/>
            <person name="Parker P."/>
            <person name="Phillips R.A."/>
            <person name="Quillfeldt P."/>
            <person name="Ryan P.G."/>
            <person name="Taylor H."/>
            <person name="Thompson D.R."/>
            <person name="Young M.J."/>
            <person name="Ellegaard M.R."/>
            <person name="Gilbert M.T.P."/>
            <person name="Sinding M.S."/>
            <person name="Pacheco G."/>
            <person name="Shepherd L.D."/>
            <person name="Tennyson A.J.D."/>
            <person name="Grosser S."/>
            <person name="Kay E."/>
            <person name="Nupen L.J."/>
            <person name="Ellenberg U."/>
            <person name="Houston D.M."/>
            <person name="Reeve A.H."/>
            <person name="Johnson K."/>
            <person name="Masello J.F."/>
            <person name="Stracke T."/>
            <person name="McKinlay B."/>
            <person name="Borboroglu P.G."/>
            <person name="Zhang D.X."/>
            <person name="Zhang G."/>
        </authorList>
    </citation>
    <scope>NUCLEOTIDE SEQUENCE</scope>
    <source>
        <strain evidence="6">Gonzo</strain>
    </source>
</reference>
<gene>
    <name evidence="5" type="ORF">FQV19_0001536</name>
    <name evidence="6" type="ORF">FQV19_0001537</name>
    <name evidence="4" type="ORF">FQV19_0004496</name>
    <name evidence="3" type="ORF">FQV19_0004497</name>
</gene>
<feature type="chain" id="PRO_5036433694" description="Maestro/Maestro-like HEAT-repeats domain-containing protein" evidence="1">
    <location>
        <begin position="18"/>
        <end position="159"/>
    </location>
</feature>
<feature type="non-terminal residue" evidence="6">
    <location>
        <position position="159"/>
    </location>
</feature>
<dbReference type="EMBL" id="VULC01014554">
    <property type="protein sequence ID" value="KAF1523674.1"/>
    <property type="molecule type" value="Genomic_DNA"/>
</dbReference>
<evidence type="ECO:0000256" key="1">
    <source>
        <dbReference type="SAM" id="SignalP"/>
    </source>
</evidence>
<dbReference type="AlphaFoldDB" id="A0A8J4NKK1"/>
<sequence length="159" mass="18333">LSLLCVFQLLACPDIMGWDYRIVQLLSRYLQRECRVMHRLVLRGLIALCKRPLMAKRMLFLLPRLVELLQEADGEVVGMTLSVLRKVLLARDIPLTSRIALQLAERLRPLFDNDANCVQLLSIHLFQHVMESVEEVGKKPLEAHVHQSLLPLLCHLHDE</sequence>
<comment type="caution">
    <text evidence="6">The sequence shown here is derived from an EMBL/GenBank/DDBJ whole genome shotgun (WGS) entry which is preliminary data.</text>
</comment>
<dbReference type="InterPro" id="IPR045206">
    <property type="entry name" value="Maestro_heat-like_prot"/>
</dbReference>
<dbReference type="EMBL" id="VULC01010823">
    <property type="protein sequence ID" value="KAF1535544.1"/>
    <property type="molecule type" value="Genomic_DNA"/>
</dbReference>
<evidence type="ECO:0000313" key="7">
    <source>
        <dbReference type="Proteomes" id="UP000782854"/>
    </source>
</evidence>
<dbReference type="Pfam" id="PF23227">
    <property type="entry name" value="HEAT_MROH2B_C"/>
    <property type="match status" value="1"/>
</dbReference>
<evidence type="ECO:0000313" key="4">
    <source>
        <dbReference type="EMBL" id="KAF1523674.1"/>
    </source>
</evidence>
<dbReference type="InterPro" id="IPR016024">
    <property type="entry name" value="ARM-type_fold"/>
</dbReference>
<organism evidence="6 7">
    <name type="scientific">Eudyptula minor</name>
    <name type="common">Little blue penguin</name>
    <name type="synonym">Aptenodytes minor</name>
    <dbReference type="NCBI Taxonomy" id="37083"/>
    <lineage>
        <taxon>Eukaryota</taxon>
        <taxon>Metazoa</taxon>
        <taxon>Chordata</taxon>
        <taxon>Craniata</taxon>
        <taxon>Vertebrata</taxon>
        <taxon>Euteleostomi</taxon>
        <taxon>Archelosauria</taxon>
        <taxon>Archosauria</taxon>
        <taxon>Dinosauria</taxon>
        <taxon>Saurischia</taxon>
        <taxon>Theropoda</taxon>
        <taxon>Coelurosauria</taxon>
        <taxon>Aves</taxon>
        <taxon>Neognathae</taxon>
        <taxon>Neoaves</taxon>
        <taxon>Aequornithes</taxon>
        <taxon>Sphenisciformes</taxon>
        <taxon>Spheniscidae</taxon>
        <taxon>Eudyptula</taxon>
    </lineage>
</organism>
<dbReference type="OrthoDB" id="9421177at2759"/>
<proteinExistence type="predicted"/>
<feature type="non-terminal residue" evidence="6">
    <location>
        <position position="1"/>
    </location>
</feature>
<feature type="domain" description="Maestro/Maestro-like HEAT-repeats" evidence="2">
    <location>
        <begin position="23"/>
        <end position="159"/>
    </location>
</feature>
<evidence type="ECO:0000313" key="3">
    <source>
        <dbReference type="EMBL" id="KAF1516157.1"/>
    </source>
</evidence>
<dbReference type="PANTHER" id="PTHR23120">
    <property type="entry name" value="MAESTRO-RELATED HEAT DOMAIN-CONTAINING"/>
    <property type="match status" value="1"/>
</dbReference>
<accession>A0A8J4NKK1</accession>
<dbReference type="EMBL" id="VULC01008552">
    <property type="protein sequence ID" value="KAF1540351.1"/>
    <property type="molecule type" value="Genomic_DNA"/>
</dbReference>
<evidence type="ECO:0000313" key="6">
    <source>
        <dbReference type="EMBL" id="KAF1540351.1"/>
    </source>
</evidence>